<feature type="compositionally biased region" description="Basic and acidic residues" evidence="1">
    <location>
        <begin position="470"/>
        <end position="499"/>
    </location>
</feature>
<evidence type="ECO:0000256" key="1">
    <source>
        <dbReference type="SAM" id="MobiDB-lite"/>
    </source>
</evidence>
<feature type="compositionally biased region" description="Polar residues" evidence="1">
    <location>
        <begin position="396"/>
        <end position="405"/>
    </location>
</feature>
<dbReference type="PANTHER" id="PTHR39611">
    <property type="entry name" value="HYDROXYPROLINE-RICH GLYCOPROTEIN DZ-HRGP-RELATED"/>
    <property type="match status" value="1"/>
</dbReference>
<comment type="caution">
    <text evidence="3">The sequence shown here is derived from an EMBL/GenBank/DDBJ whole genome shotgun (WGS) entry which is preliminary data.</text>
</comment>
<name>A0ABR1YXT8_9PEZI</name>
<dbReference type="Proteomes" id="UP001492380">
    <property type="component" value="Unassembled WGS sequence"/>
</dbReference>
<feature type="compositionally biased region" description="Basic residues" evidence="1">
    <location>
        <begin position="449"/>
        <end position="463"/>
    </location>
</feature>
<feature type="compositionally biased region" description="Acidic residues" evidence="1">
    <location>
        <begin position="312"/>
        <end position="324"/>
    </location>
</feature>
<reference evidence="3 4" key="1">
    <citation type="submission" date="2024-04" db="EMBL/GenBank/DDBJ databases">
        <title>Phyllosticta paracitricarpa is synonymous to the EU quarantine fungus P. citricarpa based on phylogenomic analyses.</title>
        <authorList>
            <consortium name="Lawrence Berkeley National Laboratory"/>
            <person name="Van Ingen-Buijs V.A."/>
            <person name="Van Westerhoven A.C."/>
            <person name="Haridas S."/>
            <person name="Skiadas P."/>
            <person name="Martin F."/>
            <person name="Groenewald J.Z."/>
            <person name="Crous P.W."/>
            <person name="Seidl M.F."/>
        </authorList>
    </citation>
    <scope>NUCLEOTIDE SEQUENCE [LARGE SCALE GENOMIC DNA]</scope>
    <source>
        <strain evidence="3 4">CBS 123374</strain>
    </source>
</reference>
<dbReference type="InterPro" id="IPR055936">
    <property type="entry name" value="DUF7514"/>
</dbReference>
<feature type="region of interest" description="Disordered" evidence="1">
    <location>
        <begin position="288"/>
        <end position="747"/>
    </location>
</feature>
<dbReference type="PANTHER" id="PTHR39611:SF2">
    <property type="entry name" value="HYDROXYPROLINE-RICH GLYCOPROTEIN DZ-HRGP"/>
    <property type="match status" value="1"/>
</dbReference>
<protein>
    <recommendedName>
        <fullName evidence="2">DUF7514 domain-containing protein</fullName>
    </recommendedName>
</protein>
<organism evidence="3 4">
    <name type="scientific">Phyllosticta capitalensis</name>
    <dbReference type="NCBI Taxonomy" id="121624"/>
    <lineage>
        <taxon>Eukaryota</taxon>
        <taxon>Fungi</taxon>
        <taxon>Dikarya</taxon>
        <taxon>Ascomycota</taxon>
        <taxon>Pezizomycotina</taxon>
        <taxon>Dothideomycetes</taxon>
        <taxon>Dothideomycetes incertae sedis</taxon>
        <taxon>Botryosphaeriales</taxon>
        <taxon>Phyllostictaceae</taxon>
        <taxon>Phyllosticta</taxon>
    </lineage>
</organism>
<dbReference type="EMBL" id="JBBWRZ010000003">
    <property type="protein sequence ID" value="KAK8240833.1"/>
    <property type="molecule type" value="Genomic_DNA"/>
</dbReference>
<feature type="compositionally biased region" description="Basic residues" evidence="1">
    <location>
        <begin position="329"/>
        <end position="342"/>
    </location>
</feature>
<feature type="compositionally biased region" description="Acidic residues" evidence="1">
    <location>
        <begin position="214"/>
        <end position="223"/>
    </location>
</feature>
<sequence length="747" mass="82231">MAETTGTAKPDSPPSTDAHQFWGYLFKPNKCGTDLLNRLLAGIANYVASNFGPAEDCTDITPTQLAAFYKAVGGDYDILFLDTPASSIGFIYKSLGCLHSLQPAPDSDGYAIPSIPALKPKGFVTWQTIQLLLGPDEHVPFLQNSVAQFDIVDPATSKIFPKLLPKEAFPEKPDDDMLTWYENVSKRLRQEAERAAKAVEPPKSGVTSPRIEIVDSDGDEDLPEDRTHAAAAAYFRNPLYRNREGRPTIIRRYTRVPDYKARTPREIVQDRGRVVANTLSKHFWTPWGKREEPRRRSPVTHRRSNSPFSDDVVNDFDDDDDDLDPTPTPHRHAHLHPHHSSHSRQTSDPPPPKQPPRPRPQAYRRASSRSTRSLPSSESEDDGPQMAYTRPRPTRTHSQAYNQNVPLRHRRSHSPPGSPREYFPPFHEYTQHQHAQHSRRHSDKEKQNPPHHHASKVHSPHRHATSDPSRPPKDVRERYVERDWGHEAQNSPKRDREPADSPMAGSARPSPRESYMPAPPNVPSASNSAPPTPPPIKTFSGTNLSELAGGGHGPGQRTSGHGAHRRNQTHAPGASVMNSSSASGQLPPGFRPTNGPLFATQVAHMHPTAPITPAAAGNAQPGVDPRVPASANPPVPGGYYSPHAPGAQPHGGSRRPSYPPRSERNTMAGPPPSRGQSLRYAGGSPWGSRNSSLERGAGRERERERDRDRDRLTAAAAAQPHRYVPPGVAVGDGGGGVRRSYAGDGWY</sequence>
<evidence type="ECO:0000259" key="2">
    <source>
        <dbReference type="Pfam" id="PF24355"/>
    </source>
</evidence>
<dbReference type="Pfam" id="PF24355">
    <property type="entry name" value="DUF7514"/>
    <property type="match status" value="1"/>
</dbReference>
<feature type="compositionally biased region" description="Low complexity" evidence="1">
    <location>
        <begin position="713"/>
        <end position="729"/>
    </location>
</feature>
<accession>A0ABR1YXT8</accession>
<evidence type="ECO:0000313" key="3">
    <source>
        <dbReference type="EMBL" id="KAK8240833.1"/>
    </source>
</evidence>
<keyword evidence="4" id="KW-1185">Reference proteome</keyword>
<gene>
    <name evidence="3" type="ORF">HDK90DRAFT_480847</name>
</gene>
<feature type="compositionally biased region" description="Basic and acidic residues" evidence="1">
    <location>
        <begin position="696"/>
        <end position="712"/>
    </location>
</feature>
<evidence type="ECO:0000313" key="4">
    <source>
        <dbReference type="Proteomes" id="UP001492380"/>
    </source>
</evidence>
<feature type="compositionally biased region" description="Low complexity" evidence="1">
    <location>
        <begin position="360"/>
        <end position="377"/>
    </location>
</feature>
<proteinExistence type="predicted"/>
<feature type="compositionally biased region" description="Pro residues" evidence="1">
    <location>
        <begin position="348"/>
        <end position="359"/>
    </location>
</feature>
<feature type="compositionally biased region" description="Low complexity" evidence="1">
    <location>
        <begin position="738"/>
        <end position="747"/>
    </location>
</feature>
<feature type="region of interest" description="Disordered" evidence="1">
    <location>
        <begin position="194"/>
        <end position="223"/>
    </location>
</feature>
<feature type="domain" description="DUF7514" evidence="2">
    <location>
        <begin position="23"/>
        <end position="184"/>
    </location>
</feature>